<keyword evidence="9 13" id="KW-0472">Membrane</keyword>
<accession>A0A8B7BXF1</accession>
<dbReference type="GO" id="GO:0005524">
    <property type="term" value="F:ATP binding"/>
    <property type="evidence" value="ECO:0007669"/>
    <property type="project" value="UniProtKB-UniRule"/>
</dbReference>
<dbReference type="PANTHER" id="PTHR47974">
    <property type="entry name" value="OS07G0415500 PROTEIN"/>
    <property type="match status" value="1"/>
</dbReference>
<dbReference type="InterPro" id="IPR000719">
    <property type="entry name" value="Prot_kinase_dom"/>
</dbReference>
<dbReference type="Pfam" id="PF00069">
    <property type="entry name" value="Pkinase"/>
    <property type="match status" value="1"/>
</dbReference>
<keyword evidence="15" id="KW-1185">Reference proteome</keyword>
<evidence type="ECO:0000256" key="11">
    <source>
        <dbReference type="RuleBase" id="RU000304"/>
    </source>
</evidence>
<feature type="transmembrane region" description="Helical" evidence="13">
    <location>
        <begin position="34"/>
        <end position="55"/>
    </location>
</feature>
<dbReference type="PROSITE" id="PS00108">
    <property type="entry name" value="PROTEIN_KINASE_ST"/>
    <property type="match status" value="1"/>
</dbReference>
<feature type="domain" description="Protein kinase" evidence="14">
    <location>
        <begin position="106"/>
        <end position="391"/>
    </location>
</feature>
<evidence type="ECO:0000256" key="1">
    <source>
        <dbReference type="ARBA" id="ARBA00004167"/>
    </source>
</evidence>
<dbReference type="InterPro" id="IPR011009">
    <property type="entry name" value="Kinase-like_dom_sf"/>
</dbReference>
<organism evidence="15 16">
    <name type="scientific">Phoenix dactylifera</name>
    <name type="common">Date palm</name>
    <dbReference type="NCBI Taxonomy" id="42345"/>
    <lineage>
        <taxon>Eukaryota</taxon>
        <taxon>Viridiplantae</taxon>
        <taxon>Streptophyta</taxon>
        <taxon>Embryophyta</taxon>
        <taxon>Tracheophyta</taxon>
        <taxon>Spermatophyta</taxon>
        <taxon>Magnoliopsida</taxon>
        <taxon>Liliopsida</taxon>
        <taxon>Arecaceae</taxon>
        <taxon>Coryphoideae</taxon>
        <taxon>Phoeniceae</taxon>
        <taxon>Phoenix</taxon>
    </lineage>
</organism>
<keyword evidence="11" id="KW-0723">Serine/threonine-protein kinase</keyword>
<dbReference type="Gene3D" id="3.30.200.20">
    <property type="entry name" value="Phosphorylase Kinase, domain 1"/>
    <property type="match status" value="1"/>
</dbReference>
<reference evidence="15" key="1">
    <citation type="journal article" date="2019" name="Nat. Commun.">
        <title>Genome-wide association mapping of date palm fruit traits.</title>
        <authorList>
            <person name="Hazzouri K.M."/>
            <person name="Gros-Balthazard M."/>
            <person name="Flowers J.M."/>
            <person name="Copetti D."/>
            <person name="Lemansour A."/>
            <person name="Lebrun M."/>
            <person name="Masmoudi K."/>
            <person name="Ferrand S."/>
            <person name="Dhar M.I."/>
            <person name="Fresquez Z.A."/>
            <person name="Rosas U."/>
            <person name="Zhang J."/>
            <person name="Talag J."/>
            <person name="Lee S."/>
            <person name="Kudrna D."/>
            <person name="Powell R.F."/>
            <person name="Leitch I.J."/>
            <person name="Krueger R.R."/>
            <person name="Wing R.A."/>
            <person name="Amiri K.M.A."/>
            <person name="Purugganan M.D."/>
        </authorList>
    </citation>
    <scope>NUCLEOTIDE SEQUENCE [LARGE SCALE GENOMIC DNA]</scope>
    <source>
        <strain evidence="15">cv. Khalas</strain>
    </source>
</reference>
<feature type="region of interest" description="Disordered" evidence="12">
    <location>
        <begin position="430"/>
        <end position="455"/>
    </location>
</feature>
<keyword evidence="4" id="KW-0732">Signal</keyword>
<evidence type="ECO:0000256" key="12">
    <source>
        <dbReference type="SAM" id="MobiDB-lite"/>
    </source>
</evidence>
<gene>
    <name evidence="16" type="primary">LOC103705442</name>
</gene>
<dbReference type="RefSeq" id="XP_008787374.1">
    <property type="nucleotide sequence ID" value="XM_008789152.4"/>
</dbReference>
<feature type="transmembrane region" description="Helical" evidence="13">
    <location>
        <begin position="7"/>
        <end position="28"/>
    </location>
</feature>
<evidence type="ECO:0000259" key="14">
    <source>
        <dbReference type="PROSITE" id="PS50011"/>
    </source>
</evidence>
<evidence type="ECO:0000256" key="13">
    <source>
        <dbReference type="SAM" id="Phobius"/>
    </source>
</evidence>
<dbReference type="SMART" id="SM00220">
    <property type="entry name" value="S_TKc"/>
    <property type="match status" value="1"/>
</dbReference>
<dbReference type="InterPro" id="IPR017441">
    <property type="entry name" value="Protein_kinase_ATP_BS"/>
</dbReference>
<dbReference type="OrthoDB" id="2418081at2759"/>
<keyword evidence="2" id="KW-0808">Transferase</keyword>
<keyword evidence="6" id="KW-0418">Kinase</keyword>
<dbReference type="GO" id="GO:0016020">
    <property type="term" value="C:membrane"/>
    <property type="evidence" value="ECO:0007669"/>
    <property type="project" value="UniProtKB-SubCell"/>
</dbReference>
<evidence type="ECO:0000256" key="3">
    <source>
        <dbReference type="ARBA" id="ARBA00022692"/>
    </source>
</evidence>
<protein>
    <submittedName>
        <fullName evidence="16">Probable receptor-like protein kinase At5g20050</fullName>
    </submittedName>
</protein>
<keyword evidence="5 10" id="KW-0547">Nucleotide-binding</keyword>
<dbReference type="PROSITE" id="PS50011">
    <property type="entry name" value="PROTEIN_KINASE_DOM"/>
    <property type="match status" value="1"/>
</dbReference>
<dbReference type="AlphaFoldDB" id="A0A8B7BXF1"/>
<keyword evidence="8 13" id="KW-1133">Transmembrane helix</keyword>
<reference evidence="16" key="2">
    <citation type="submission" date="2025-08" db="UniProtKB">
        <authorList>
            <consortium name="RefSeq"/>
        </authorList>
    </citation>
    <scope>IDENTIFICATION</scope>
    <source>
        <tissue evidence="16">Young leaves</tissue>
    </source>
</reference>
<sequence length="455" mass="50376">MEAKKAAVVVCIATTVLLLALILLFSFLGMLSKTLFTVVAIAFAVVVVIAVWLFVHHAIINQRRKSAPVRRSVVVGEELRLEYSFLQKVAGLPRKFSYRTLEAATDNFQALLGRGSSASVFKGILDDGTAIAVKRIEGTEHGDKEFRSEIAAIASIQHVNLVRLLGYCLIPGGPYFLVYEFIHNGSLENWIFSREECSRCRCLPWALRYQVAIDVAKALAYLHHDCRSRVLHLDIKPENILLDESFRAVVSDFGLSKLMSKDQSRVVTTVRGTRGYLAPEWLLENGISEKSDIYSYGMVLLELVGGRRNVCLVGDGDRSQRKWSYFPRIVAEKVREGRIMEVVDERLRGEGGGVEEKQVRTLVDVALWCIQEKAKLRPSMARAVDMLEGRMAVDVPPETQMIVVDLLAIDQLNSDDGRFGLRAAAGAASQACPSESKHPTSSSTCSLAMSALSGR</sequence>
<evidence type="ECO:0000256" key="8">
    <source>
        <dbReference type="ARBA" id="ARBA00022989"/>
    </source>
</evidence>
<dbReference type="InterPro" id="IPR008271">
    <property type="entry name" value="Ser/Thr_kinase_AS"/>
</dbReference>
<dbReference type="Gene3D" id="1.10.510.10">
    <property type="entry name" value="Transferase(Phosphotransferase) domain 1"/>
    <property type="match status" value="1"/>
</dbReference>
<evidence type="ECO:0000256" key="2">
    <source>
        <dbReference type="ARBA" id="ARBA00022679"/>
    </source>
</evidence>
<dbReference type="FunFam" id="3.30.200.20:FF:000483">
    <property type="entry name" value="Putative receptor-like protein kinase"/>
    <property type="match status" value="1"/>
</dbReference>
<evidence type="ECO:0000313" key="15">
    <source>
        <dbReference type="Proteomes" id="UP000228380"/>
    </source>
</evidence>
<evidence type="ECO:0000256" key="9">
    <source>
        <dbReference type="ARBA" id="ARBA00023136"/>
    </source>
</evidence>
<evidence type="ECO:0000313" key="16">
    <source>
        <dbReference type="RefSeq" id="XP_008787374.1"/>
    </source>
</evidence>
<dbReference type="GO" id="GO:0004674">
    <property type="term" value="F:protein serine/threonine kinase activity"/>
    <property type="evidence" value="ECO:0007669"/>
    <property type="project" value="UniProtKB-KW"/>
</dbReference>
<comment type="similarity">
    <text evidence="11">Belongs to the protein kinase superfamily.</text>
</comment>
<evidence type="ECO:0000256" key="4">
    <source>
        <dbReference type="ARBA" id="ARBA00022729"/>
    </source>
</evidence>
<dbReference type="PANTHER" id="PTHR47974:SF9">
    <property type="entry name" value="RECEPTOR-LIKE SERINE_THREONINE-PROTEIN KINASE"/>
    <property type="match status" value="1"/>
</dbReference>
<name>A0A8B7BXF1_PHODC</name>
<dbReference type="KEGG" id="pda:103705442"/>
<evidence type="ECO:0000256" key="10">
    <source>
        <dbReference type="PROSITE-ProRule" id="PRU10141"/>
    </source>
</evidence>
<comment type="subcellular location">
    <subcellularLocation>
        <location evidence="1">Membrane</location>
        <topology evidence="1">Single-pass membrane protein</topology>
    </subcellularLocation>
</comment>
<evidence type="ECO:0000256" key="7">
    <source>
        <dbReference type="ARBA" id="ARBA00022840"/>
    </source>
</evidence>
<feature type="binding site" evidence="10">
    <location>
        <position position="134"/>
    </location>
    <ligand>
        <name>ATP</name>
        <dbReference type="ChEBI" id="CHEBI:30616"/>
    </ligand>
</feature>
<proteinExistence type="inferred from homology"/>
<keyword evidence="3 13" id="KW-0812">Transmembrane</keyword>
<dbReference type="Proteomes" id="UP000228380">
    <property type="component" value="Chromosome 9"/>
</dbReference>
<keyword evidence="7 10" id="KW-0067">ATP-binding</keyword>
<evidence type="ECO:0000256" key="6">
    <source>
        <dbReference type="ARBA" id="ARBA00022777"/>
    </source>
</evidence>
<evidence type="ECO:0000256" key="5">
    <source>
        <dbReference type="ARBA" id="ARBA00022741"/>
    </source>
</evidence>
<dbReference type="FunFam" id="1.10.510.10:FF:000537">
    <property type="entry name" value="Putative receptor-like protein kinase"/>
    <property type="match status" value="1"/>
</dbReference>
<dbReference type="PROSITE" id="PS00107">
    <property type="entry name" value="PROTEIN_KINASE_ATP"/>
    <property type="match status" value="1"/>
</dbReference>
<dbReference type="GeneID" id="103705442"/>
<dbReference type="SUPFAM" id="SSF56112">
    <property type="entry name" value="Protein kinase-like (PK-like)"/>
    <property type="match status" value="1"/>
</dbReference>